<evidence type="ECO:0000313" key="2">
    <source>
        <dbReference type="EMBL" id="OXU27741.1"/>
    </source>
</evidence>
<evidence type="ECO:0000256" key="1">
    <source>
        <dbReference type="SAM" id="MobiDB-lite"/>
    </source>
</evidence>
<protein>
    <submittedName>
        <fullName evidence="2">Uncharacterized protein</fullName>
    </submittedName>
</protein>
<proteinExistence type="predicted"/>
<feature type="compositionally biased region" description="Basic and acidic residues" evidence="1">
    <location>
        <begin position="58"/>
        <end position="72"/>
    </location>
</feature>
<organism evidence="2 3">
    <name type="scientific">Trichomalopsis sarcophagae</name>
    <dbReference type="NCBI Taxonomy" id="543379"/>
    <lineage>
        <taxon>Eukaryota</taxon>
        <taxon>Metazoa</taxon>
        <taxon>Ecdysozoa</taxon>
        <taxon>Arthropoda</taxon>
        <taxon>Hexapoda</taxon>
        <taxon>Insecta</taxon>
        <taxon>Pterygota</taxon>
        <taxon>Neoptera</taxon>
        <taxon>Endopterygota</taxon>
        <taxon>Hymenoptera</taxon>
        <taxon>Apocrita</taxon>
        <taxon>Proctotrupomorpha</taxon>
        <taxon>Chalcidoidea</taxon>
        <taxon>Pteromalidae</taxon>
        <taxon>Pteromalinae</taxon>
        <taxon>Trichomalopsis</taxon>
    </lineage>
</organism>
<dbReference type="Proteomes" id="UP000215335">
    <property type="component" value="Unassembled WGS sequence"/>
</dbReference>
<accession>A0A232FA67</accession>
<comment type="caution">
    <text evidence="2">The sequence shown here is derived from an EMBL/GenBank/DDBJ whole genome shotgun (WGS) entry which is preliminary data.</text>
</comment>
<feature type="region of interest" description="Disordered" evidence="1">
    <location>
        <begin position="58"/>
        <end position="100"/>
    </location>
</feature>
<dbReference type="EMBL" id="NNAY01000548">
    <property type="protein sequence ID" value="OXU27741.1"/>
    <property type="molecule type" value="Genomic_DNA"/>
</dbReference>
<dbReference type="AlphaFoldDB" id="A0A232FA67"/>
<sequence length="236" mass="26191">MKTALRTPTLHLLIRSSSSFLRAMVSASSFPISSLLASWQSASDYQYCEFYTMEKKAKPPLRESDPRSDRQRPITASTLSRRVSKKRKTFGSSSSAYPTHCEEGASREYRITRLAACLALFIYCASACSGRNGNSIADDKSKYSCSRSLKLSSYVSKNNRNSSCEEAEDRGVPRIVRWSQEGTRCPFEARDKVTILLHSYNIQDSLKKSLSQHLKSPSASPVKLVFVDNGSSSNGG</sequence>
<evidence type="ECO:0000313" key="3">
    <source>
        <dbReference type="Proteomes" id="UP000215335"/>
    </source>
</evidence>
<name>A0A232FA67_9HYME</name>
<gene>
    <name evidence="2" type="ORF">TSAR_003160</name>
</gene>
<reference evidence="2 3" key="1">
    <citation type="journal article" date="2017" name="Curr. Biol.">
        <title>The Evolution of Venom by Co-option of Single-Copy Genes.</title>
        <authorList>
            <person name="Martinson E.O."/>
            <person name="Mrinalini"/>
            <person name="Kelkar Y.D."/>
            <person name="Chang C.H."/>
            <person name="Werren J.H."/>
        </authorList>
    </citation>
    <scope>NUCLEOTIDE SEQUENCE [LARGE SCALE GENOMIC DNA]</scope>
    <source>
        <strain evidence="2 3">Alberta</strain>
        <tissue evidence="2">Whole body</tissue>
    </source>
</reference>
<keyword evidence="3" id="KW-1185">Reference proteome</keyword>